<sequence length="74" mass="8268">MRDDDEPAKVIRKLHQSLVGDAMIDDGRYFARLVEEIAAPLPKLPETASPREVYFHVLLQNLQANALRALGLVA</sequence>
<name>A0A5S4WUK3_9BRAD</name>
<evidence type="ECO:0000313" key="2">
    <source>
        <dbReference type="Proteomes" id="UP000324853"/>
    </source>
</evidence>
<dbReference type="EMBL" id="VSSR01000016">
    <property type="protein sequence ID" value="TYL85716.1"/>
    <property type="molecule type" value="Genomic_DNA"/>
</dbReference>
<comment type="caution">
    <text evidence="1">The sequence shown here is derived from an EMBL/GenBank/DDBJ whole genome shotgun (WGS) entry which is preliminary data.</text>
</comment>
<dbReference type="AlphaFoldDB" id="A0A5S4WUK3"/>
<keyword evidence="2" id="KW-1185">Reference proteome</keyword>
<organism evidence="1 2">
    <name type="scientific">Bradyrhizobium cytisi</name>
    <dbReference type="NCBI Taxonomy" id="515489"/>
    <lineage>
        <taxon>Bacteria</taxon>
        <taxon>Pseudomonadati</taxon>
        <taxon>Pseudomonadota</taxon>
        <taxon>Alphaproteobacteria</taxon>
        <taxon>Hyphomicrobiales</taxon>
        <taxon>Nitrobacteraceae</taxon>
        <taxon>Bradyrhizobium</taxon>
    </lineage>
</organism>
<gene>
    <name evidence="1" type="ORF">FXB38_09160</name>
</gene>
<evidence type="ECO:0000313" key="1">
    <source>
        <dbReference type="EMBL" id="TYL85716.1"/>
    </source>
</evidence>
<proteinExistence type="predicted"/>
<protein>
    <submittedName>
        <fullName evidence="1">Uncharacterized protein</fullName>
    </submittedName>
</protein>
<dbReference type="Proteomes" id="UP000324853">
    <property type="component" value="Unassembled WGS sequence"/>
</dbReference>
<reference evidence="1 2" key="1">
    <citation type="submission" date="2019-08" db="EMBL/GenBank/DDBJ databases">
        <title>Bradyrhizobium hipponensis sp. nov., a rhizobium isolated from a Lupinus angustifolius root nodule in Tunisia.</title>
        <authorList>
            <person name="Off K."/>
            <person name="Rejili M."/>
            <person name="Mars M."/>
            <person name="Brachmann A."/>
            <person name="Marin M."/>
        </authorList>
    </citation>
    <scope>NUCLEOTIDE SEQUENCE [LARGE SCALE GENOMIC DNA]</scope>
    <source>
        <strain evidence="1 2">CTAW11</strain>
    </source>
</reference>
<dbReference type="RefSeq" id="WP_148750547.1">
    <property type="nucleotide sequence ID" value="NZ_VSSR01000016.1"/>
</dbReference>
<accession>A0A5S4WUK3</accession>